<feature type="transmembrane region" description="Helical" evidence="1">
    <location>
        <begin position="31"/>
        <end position="53"/>
    </location>
</feature>
<gene>
    <name evidence="2" type="ORF">NX784_27900</name>
</gene>
<keyword evidence="1" id="KW-0812">Transmembrane</keyword>
<evidence type="ECO:0000256" key="1">
    <source>
        <dbReference type="SAM" id="Phobius"/>
    </source>
</evidence>
<proteinExistence type="predicted"/>
<accession>A0ABT1ZZS2</accession>
<keyword evidence="3" id="KW-1185">Reference proteome</keyword>
<keyword evidence="1" id="KW-1133">Transmembrane helix</keyword>
<reference evidence="2 3" key="1">
    <citation type="submission" date="2022-08" db="EMBL/GenBank/DDBJ databases">
        <title>Reclassification of Massilia species as members of the genera Telluria, Duganella, Pseudoduganella, Mokoshia gen. nov. and Zemynaea gen. nov. using orthogonal and non-orthogonal genome-based approaches.</title>
        <authorList>
            <person name="Bowman J.P."/>
        </authorList>
    </citation>
    <scope>NUCLEOTIDE SEQUENCE [LARGE SCALE GENOMIC DNA]</scope>
    <source>
        <strain evidence="2 3">JCM 31316</strain>
    </source>
</reference>
<name>A0ABT1ZZS2_9BURK</name>
<organism evidence="2 3">
    <name type="scientific">Massilia pinisoli</name>
    <dbReference type="NCBI Taxonomy" id="1772194"/>
    <lineage>
        <taxon>Bacteria</taxon>
        <taxon>Pseudomonadati</taxon>
        <taxon>Pseudomonadota</taxon>
        <taxon>Betaproteobacteria</taxon>
        <taxon>Burkholderiales</taxon>
        <taxon>Oxalobacteraceae</taxon>
        <taxon>Telluria group</taxon>
        <taxon>Massilia</taxon>
    </lineage>
</organism>
<keyword evidence="1" id="KW-0472">Membrane</keyword>
<evidence type="ECO:0000313" key="2">
    <source>
        <dbReference type="EMBL" id="MCS0585410.1"/>
    </source>
</evidence>
<protein>
    <submittedName>
        <fullName evidence="2">Uncharacterized protein</fullName>
    </submittedName>
</protein>
<evidence type="ECO:0000313" key="3">
    <source>
        <dbReference type="Proteomes" id="UP001204151"/>
    </source>
</evidence>
<comment type="caution">
    <text evidence="2">The sequence shown here is derived from an EMBL/GenBank/DDBJ whole genome shotgun (WGS) entry which is preliminary data.</text>
</comment>
<sequence length="111" mass="12981">MSNVEGKILKIYDKSKPEEEHLFDSSNWNHLAWVLVVVLAGLVFWLAVALVNAENQRNALVSKQCQDPIFKGEIDQQCLLTVHSREHWWQHLWYGMRHVKPEAPAPVVRRR</sequence>
<dbReference type="RefSeq" id="WP_258819932.1">
    <property type="nucleotide sequence ID" value="NZ_JANUGW010000034.1"/>
</dbReference>
<dbReference type="EMBL" id="JANUGW010000034">
    <property type="protein sequence ID" value="MCS0585410.1"/>
    <property type="molecule type" value="Genomic_DNA"/>
</dbReference>
<dbReference type="Proteomes" id="UP001204151">
    <property type="component" value="Unassembled WGS sequence"/>
</dbReference>